<dbReference type="Proteomes" id="UP000305948">
    <property type="component" value="Unassembled WGS sequence"/>
</dbReference>
<evidence type="ECO:0000256" key="1">
    <source>
        <dbReference type="SAM" id="MobiDB-lite"/>
    </source>
</evidence>
<feature type="region of interest" description="Disordered" evidence="1">
    <location>
        <begin position="33"/>
        <end position="109"/>
    </location>
</feature>
<evidence type="ECO:0000313" key="2">
    <source>
        <dbReference type="EMBL" id="TFK45229.1"/>
    </source>
</evidence>
<reference evidence="2 3" key="1">
    <citation type="journal article" date="2019" name="Nat. Ecol. Evol.">
        <title>Megaphylogeny resolves global patterns of mushroom evolution.</title>
        <authorList>
            <person name="Varga T."/>
            <person name="Krizsan K."/>
            <person name="Foldi C."/>
            <person name="Dima B."/>
            <person name="Sanchez-Garcia M."/>
            <person name="Sanchez-Ramirez S."/>
            <person name="Szollosi G.J."/>
            <person name="Szarkandi J.G."/>
            <person name="Papp V."/>
            <person name="Albert L."/>
            <person name="Andreopoulos W."/>
            <person name="Angelini C."/>
            <person name="Antonin V."/>
            <person name="Barry K.W."/>
            <person name="Bougher N.L."/>
            <person name="Buchanan P."/>
            <person name="Buyck B."/>
            <person name="Bense V."/>
            <person name="Catcheside P."/>
            <person name="Chovatia M."/>
            <person name="Cooper J."/>
            <person name="Damon W."/>
            <person name="Desjardin D."/>
            <person name="Finy P."/>
            <person name="Geml J."/>
            <person name="Haridas S."/>
            <person name="Hughes K."/>
            <person name="Justo A."/>
            <person name="Karasinski D."/>
            <person name="Kautmanova I."/>
            <person name="Kiss B."/>
            <person name="Kocsube S."/>
            <person name="Kotiranta H."/>
            <person name="LaButti K.M."/>
            <person name="Lechner B.E."/>
            <person name="Liimatainen K."/>
            <person name="Lipzen A."/>
            <person name="Lukacs Z."/>
            <person name="Mihaltcheva S."/>
            <person name="Morgado L.N."/>
            <person name="Niskanen T."/>
            <person name="Noordeloos M.E."/>
            <person name="Ohm R.A."/>
            <person name="Ortiz-Santana B."/>
            <person name="Ovrebo C."/>
            <person name="Racz N."/>
            <person name="Riley R."/>
            <person name="Savchenko A."/>
            <person name="Shiryaev A."/>
            <person name="Soop K."/>
            <person name="Spirin V."/>
            <person name="Szebenyi C."/>
            <person name="Tomsovsky M."/>
            <person name="Tulloss R.E."/>
            <person name="Uehling J."/>
            <person name="Grigoriev I.V."/>
            <person name="Vagvolgyi C."/>
            <person name="Papp T."/>
            <person name="Martin F.M."/>
            <person name="Miettinen O."/>
            <person name="Hibbett D.S."/>
            <person name="Nagy L.G."/>
        </authorList>
    </citation>
    <scope>NUCLEOTIDE SEQUENCE [LARGE SCALE GENOMIC DNA]</scope>
    <source>
        <strain evidence="2 3">OMC1185</strain>
    </source>
</reference>
<accession>A0A5C3MII0</accession>
<organism evidence="2 3">
    <name type="scientific">Heliocybe sulcata</name>
    <dbReference type="NCBI Taxonomy" id="5364"/>
    <lineage>
        <taxon>Eukaryota</taxon>
        <taxon>Fungi</taxon>
        <taxon>Dikarya</taxon>
        <taxon>Basidiomycota</taxon>
        <taxon>Agaricomycotina</taxon>
        <taxon>Agaricomycetes</taxon>
        <taxon>Gloeophyllales</taxon>
        <taxon>Gloeophyllaceae</taxon>
        <taxon>Heliocybe</taxon>
    </lineage>
</organism>
<keyword evidence="3" id="KW-1185">Reference proteome</keyword>
<name>A0A5C3MII0_9AGAM</name>
<feature type="compositionally biased region" description="Basic and acidic residues" evidence="1">
    <location>
        <begin position="98"/>
        <end position="109"/>
    </location>
</feature>
<dbReference type="AlphaFoldDB" id="A0A5C3MII0"/>
<sequence length="109" mass="11745">MSDSSINAGGSWRVKTFLLQVYNVVICRINDVQPSVAPTPPPSRPPTLTTSPDPTQPRDRGPYLCTSATGAVAVPPAGSGNTKVARRERPFPACTRPPRRDTGALRKYE</sequence>
<gene>
    <name evidence="2" type="ORF">OE88DRAFT_1649460</name>
</gene>
<protein>
    <submittedName>
        <fullName evidence="2">Uncharacterized protein</fullName>
    </submittedName>
</protein>
<evidence type="ECO:0000313" key="3">
    <source>
        <dbReference type="Proteomes" id="UP000305948"/>
    </source>
</evidence>
<dbReference type="EMBL" id="ML213551">
    <property type="protein sequence ID" value="TFK45229.1"/>
    <property type="molecule type" value="Genomic_DNA"/>
</dbReference>
<proteinExistence type="predicted"/>